<dbReference type="SUPFAM" id="SSF53474">
    <property type="entry name" value="alpha/beta-Hydrolases"/>
    <property type="match status" value="1"/>
</dbReference>
<evidence type="ECO:0000313" key="1">
    <source>
        <dbReference type="EMBL" id="SEB54362.1"/>
    </source>
</evidence>
<dbReference type="STRING" id="156980.SAMN04489745_0535"/>
<name>A0A1H4K8V5_9MICC</name>
<sequence length="487" mass="51501">MAVPSDETGFWINGRYSMVSVDPNQLWTASGRLDLVADRLQSCLQGIQRRWEAILDGGSAAGPLPGAGLSECGIAVNRTTVELDGMVSALRSLAGSLRGSATSYAEAERGTESKVAGTGDLVQWGLAFVPGVLAYVLGMIDPRARDGYLKALSATGTKDPVDALTHALSSWDGGVEEARLRQDAVTVTAERWRSAPPAPTPGTFLGSAFRGANRAAGDEPGVPGEKPIPLSSIVVDKYPRTDGSYAVVVSIPGTEKWAPFDSPDTTDDLKGNISAMAQGTERRSYFTQTQAAVVRALEAEHVTRKDEIVLNGYSQGGINAVALAANKDFTATYTVRAVNTAGSPVGRFLGRVDASVLTLENQRDLVPALDGVPNPRRPNVVTARFSAEPATVDPVVSGMAKGRPVEALSGSLDIPTKIRNAHDIGNYIAAADRLGTSHDPGVLRHQRVLADVLGPDRLDTSPDSVRKATRTVYTAHEPPLSEDQCRP</sequence>
<evidence type="ECO:0000313" key="2">
    <source>
        <dbReference type="Proteomes" id="UP000182652"/>
    </source>
</evidence>
<dbReference type="EMBL" id="FNSN01000003">
    <property type="protein sequence ID" value="SEB54362.1"/>
    <property type="molecule type" value="Genomic_DNA"/>
</dbReference>
<dbReference type="InterPro" id="IPR036689">
    <property type="entry name" value="ESAT-6-like_sf"/>
</dbReference>
<keyword evidence="2" id="KW-1185">Reference proteome</keyword>
<gene>
    <name evidence="1" type="ORF">SAMN04489745_0535</name>
</gene>
<accession>A0A1H4K8V5</accession>
<reference evidence="1 2" key="1">
    <citation type="submission" date="2016-10" db="EMBL/GenBank/DDBJ databases">
        <authorList>
            <person name="de Groot N.N."/>
        </authorList>
    </citation>
    <scope>NUCLEOTIDE SEQUENCE [LARGE SCALE GENOMIC DNA]</scope>
    <source>
        <strain evidence="1 2">DSM 10495</strain>
    </source>
</reference>
<dbReference type="SUPFAM" id="SSF140453">
    <property type="entry name" value="EsxAB dimer-like"/>
    <property type="match status" value="1"/>
</dbReference>
<dbReference type="AlphaFoldDB" id="A0A1H4K8V5"/>
<proteinExistence type="predicted"/>
<dbReference type="InterPro" id="IPR029058">
    <property type="entry name" value="AB_hydrolase_fold"/>
</dbReference>
<dbReference type="RefSeq" id="WP_157412730.1">
    <property type="nucleotide sequence ID" value="NZ_FNSN01000003.1"/>
</dbReference>
<protein>
    <submittedName>
        <fullName evidence="1">Uncharacterized protein</fullName>
    </submittedName>
</protein>
<dbReference type="Proteomes" id="UP000182652">
    <property type="component" value="Unassembled WGS sequence"/>
</dbReference>
<organism evidence="1 2">
    <name type="scientific">Arthrobacter woluwensis</name>
    <dbReference type="NCBI Taxonomy" id="156980"/>
    <lineage>
        <taxon>Bacteria</taxon>
        <taxon>Bacillati</taxon>
        <taxon>Actinomycetota</taxon>
        <taxon>Actinomycetes</taxon>
        <taxon>Micrococcales</taxon>
        <taxon>Micrococcaceae</taxon>
        <taxon>Arthrobacter</taxon>
    </lineage>
</organism>